<name>A0AAW4YFB6_STAAU</name>
<comment type="caution">
    <text evidence="1">The sequence shown here is derived from an EMBL/GenBank/DDBJ whole genome shotgun (WGS) entry which is preliminary data.</text>
</comment>
<dbReference type="Pfam" id="PF06028">
    <property type="entry name" value="DUF915"/>
    <property type="match status" value="1"/>
</dbReference>
<dbReference type="InterPro" id="IPR029058">
    <property type="entry name" value="AB_hydrolase_fold"/>
</dbReference>
<dbReference type="InterPro" id="IPR010315">
    <property type="entry name" value="DUF915_hydro-like"/>
</dbReference>
<dbReference type="GO" id="GO:0016787">
    <property type="term" value="F:hydrolase activity"/>
    <property type="evidence" value="ECO:0007669"/>
    <property type="project" value="UniProtKB-KW"/>
</dbReference>
<dbReference type="AlphaFoldDB" id="A0AAW4YFB6"/>
<evidence type="ECO:0000313" key="1">
    <source>
        <dbReference type="EMBL" id="MCE3364445.1"/>
    </source>
</evidence>
<proteinExistence type="predicted"/>
<organism evidence="1 2">
    <name type="scientific">Staphylococcus aureus</name>
    <dbReference type="NCBI Taxonomy" id="1280"/>
    <lineage>
        <taxon>Bacteria</taxon>
        <taxon>Bacillati</taxon>
        <taxon>Bacillota</taxon>
        <taxon>Bacilli</taxon>
        <taxon>Bacillales</taxon>
        <taxon>Staphylococcaceae</taxon>
        <taxon>Staphylococcus</taxon>
    </lineage>
</organism>
<dbReference type="Gene3D" id="3.40.50.1820">
    <property type="entry name" value="alpha/beta hydrolase"/>
    <property type="match status" value="1"/>
</dbReference>
<dbReference type="EMBL" id="JAIUEN010000847">
    <property type="protein sequence ID" value="MCE3364445.1"/>
    <property type="molecule type" value="Genomic_DNA"/>
</dbReference>
<reference evidence="1" key="2">
    <citation type="submission" date="2023-08" db="EMBL/GenBank/DDBJ databases">
        <authorList>
            <person name="Zhao H."/>
            <person name="Wang X."/>
        </authorList>
    </citation>
    <scope>NUCLEOTIDE SEQUENCE</scope>
    <source>
        <strain evidence="1">NC-4</strain>
    </source>
</reference>
<evidence type="ECO:0000313" key="2">
    <source>
        <dbReference type="Proteomes" id="UP001200271"/>
    </source>
</evidence>
<feature type="non-terminal residue" evidence="1">
    <location>
        <position position="1"/>
    </location>
</feature>
<reference evidence="1" key="1">
    <citation type="journal article" date="2021" name="Front Med (Lausanne)">
        <title>The Prevalence and Determinants of Fusidic Acid Resistance Among Methicillin-Resistant Staphylococcus aureus Clinical Isolates in China.</title>
        <authorList>
            <person name="Zhao H."/>
            <person name="Wang X."/>
            <person name="Wang B."/>
            <person name="Xu Y."/>
            <person name="Rao L."/>
            <person name="Wan B."/>
            <person name="Guo Y."/>
            <person name="Wu X."/>
            <person name="Yu J."/>
            <person name="Chen L."/>
            <person name="Li M."/>
            <person name="Yu F."/>
        </authorList>
    </citation>
    <scope>NUCLEOTIDE SEQUENCE</scope>
    <source>
        <strain evidence="1">NC-4</strain>
    </source>
</reference>
<dbReference type="Proteomes" id="UP001200271">
    <property type="component" value="Unassembled WGS sequence"/>
</dbReference>
<protein>
    <submittedName>
        <fullName evidence="1">Alpha/beta hydrolase</fullName>
    </submittedName>
</protein>
<accession>A0AAW4YFB6</accession>
<gene>
    <name evidence="1" type="ORF">LB359_19705</name>
</gene>
<sequence>YEGESAQHSQLHENENVANELIDFLWKK</sequence>
<keyword evidence="1" id="KW-0378">Hydrolase</keyword>